<dbReference type="EnsemblMetazoa" id="AATE019436-RA">
    <property type="protein sequence ID" value="AATE019436-PA.1"/>
    <property type="gene ID" value="AATE019436"/>
</dbReference>
<evidence type="ECO:0000256" key="2">
    <source>
        <dbReference type="SAM" id="Phobius"/>
    </source>
</evidence>
<keyword evidence="2" id="KW-1133">Transmembrane helix</keyword>
<proteinExistence type="predicted"/>
<feature type="transmembrane region" description="Helical" evidence="2">
    <location>
        <begin position="176"/>
        <end position="201"/>
    </location>
</feature>
<keyword evidence="2" id="KW-0472">Membrane</keyword>
<feature type="region of interest" description="Disordered" evidence="1">
    <location>
        <begin position="79"/>
        <end position="107"/>
    </location>
</feature>
<name>A0A182JJW2_ANOAO</name>
<feature type="transmembrane region" description="Helical" evidence="2">
    <location>
        <begin position="207"/>
        <end position="228"/>
    </location>
</feature>
<accession>A0A182JJW2</accession>
<evidence type="ECO:0000256" key="1">
    <source>
        <dbReference type="SAM" id="MobiDB-lite"/>
    </source>
</evidence>
<reference evidence="3" key="1">
    <citation type="submission" date="2022-08" db="UniProtKB">
        <authorList>
            <consortium name="EnsemblMetazoa"/>
        </authorList>
    </citation>
    <scope>IDENTIFICATION</scope>
    <source>
        <strain evidence="3">EBRO</strain>
    </source>
</reference>
<feature type="compositionally biased region" description="Polar residues" evidence="1">
    <location>
        <begin position="92"/>
        <end position="102"/>
    </location>
</feature>
<evidence type="ECO:0000313" key="3">
    <source>
        <dbReference type="EnsemblMetazoa" id="AATE019436-PA.1"/>
    </source>
</evidence>
<sequence>MDAEADAADDGDGRRMRRLAASNAIGSFSLEAASAAPHPAFAFAAASHSVADERRRLAGITAPLSANRSPSVRCRLRRRSVDPRSTPVRRSCTATLPKQSNVAEDATVDRKENCASLAAAAGAETPSATPSSPEAPFSLSSAAPPIHGASAGSRNNGGGGGCCRCRSRRRRHHHAIALLLLIVLLLLLLLLLLGKGALVAVATLFTVRHTIACVVRTTTSLALLLLLLLLLHQLLVLLVLVMLMLLLLLLLLQIVTVHDVLWVSVEELRLKNEPQM</sequence>
<protein>
    <submittedName>
        <fullName evidence="3">Uncharacterized protein</fullName>
    </submittedName>
</protein>
<dbReference type="VEuPathDB" id="VectorBase:AATE019436"/>
<keyword evidence="2" id="KW-0812">Transmembrane</keyword>
<feature type="transmembrane region" description="Helical" evidence="2">
    <location>
        <begin position="235"/>
        <end position="255"/>
    </location>
</feature>
<dbReference type="AlphaFoldDB" id="A0A182JJW2"/>
<organism evidence="3">
    <name type="scientific">Anopheles atroparvus</name>
    <name type="common">European mosquito</name>
    <dbReference type="NCBI Taxonomy" id="41427"/>
    <lineage>
        <taxon>Eukaryota</taxon>
        <taxon>Metazoa</taxon>
        <taxon>Ecdysozoa</taxon>
        <taxon>Arthropoda</taxon>
        <taxon>Hexapoda</taxon>
        <taxon>Insecta</taxon>
        <taxon>Pterygota</taxon>
        <taxon>Neoptera</taxon>
        <taxon>Endopterygota</taxon>
        <taxon>Diptera</taxon>
        <taxon>Nematocera</taxon>
        <taxon>Culicoidea</taxon>
        <taxon>Culicidae</taxon>
        <taxon>Anophelinae</taxon>
        <taxon>Anopheles</taxon>
    </lineage>
</organism>